<evidence type="ECO:0000256" key="5">
    <source>
        <dbReference type="SAM" id="Coils"/>
    </source>
</evidence>
<feature type="compositionally biased region" description="Low complexity" evidence="6">
    <location>
        <begin position="735"/>
        <end position="747"/>
    </location>
</feature>
<comment type="similarity">
    <text evidence="2">Belongs to the MTUS1 family.</text>
</comment>
<dbReference type="GO" id="GO:0008017">
    <property type="term" value="F:microtubule binding"/>
    <property type="evidence" value="ECO:0007669"/>
    <property type="project" value="TreeGrafter"/>
</dbReference>
<dbReference type="PANTHER" id="PTHR24200">
    <property type="entry name" value="TOUCAN, ISOFORM A"/>
    <property type="match status" value="1"/>
</dbReference>
<feature type="region of interest" description="Disordered" evidence="6">
    <location>
        <begin position="673"/>
        <end position="779"/>
    </location>
</feature>
<gene>
    <name evidence="8" type="primary">MTUS1</name>
</gene>
<dbReference type="GO" id="GO:0005737">
    <property type="term" value="C:cytoplasm"/>
    <property type="evidence" value="ECO:0007669"/>
    <property type="project" value="TreeGrafter"/>
</dbReference>
<feature type="coiled-coil region" evidence="5">
    <location>
        <begin position="1027"/>
        <end position="1209"/>
    </location>
</feature>
<dbReference type="GeneID" id="113411834"/>
<organism evidence="7 8">
    <name type="scientific">Notechis scutatus</name>
    <name type="common">mainland tiger snake</name>
    <dbReference type="NCBI Taxonomy" id="8663"/>
    <lineage>
        <taxon>Eukaryota</taxon>
        <taxon>Metazoa</taxon>
        <taxon>Chordata</taxon>
        <taxon>Craniata</taxon>
        <taxon>Vertebrata</taxon>
        <taxon>Euteleostomi</taxon>
        <taxon>Lepidosauria</taxon>
        <taxon>Squamata</taxon>
        <taxon>Bifurcata</taxon>
        <taxon>Unidentata</taxon>
        <taxon>Episquamata</taxon>
        <taxon>Toxicofera</taxon>
        <taxon>Serpentes</taxon>
        <taxon>Colubroidea</taxon>
        <taxon>Elapidae</taxon>
        <taxon>Hydrophiinae</taxon>
        <taxon>Notechis</taxon>
    </lineage>
</organism>
<feature type="region of interest" description="Disordered" evidence="6">
    <location>
        <begin position="414"/>
        <end position="440"/>
    </location>
</feature>
<feature type="region of interest" description="Disordered" evidence="6">
    <location>
        <begin position="1243"/>
        <end position="1275"/>
    </location>
</feature>
<feature type="compositionally biased region" description="Low complexity" evidence="6">
    <location>
        <begin position="759"/>
        <end position="779"/>
    </location>
</feature>
<evidence type="ECO:0000256" key="3">
    <source>
        <dbReference type="ARBA" id="ARBA00023054"/>
    </source>
</evidence>
<dbReference type="AlphaFoldDB" id="A0A6J1U4W3"/>
<feature type="coiled-coil region" evidence="5">
    <location>
        <begin position="940"/>
        <end position="995"/>
    </location>
</feature>
<reference evidence="8" key="1">
    <citation type="submission" date="2025-08" db="UniProtKB">
        <authorList>
            <consortium name="RefSeq"/>
        </authorList>
    </citation>
    <scope>IDENTIFICATION</scope>
</reference>
<evidence type="ECO:0000256" key="1">
    <source>
        <dbReference type="ARBA" id="ARBA00004123"/>
    </source>
</evidence>
<feature type="region of interest" description="Disordered" evidence="6">
    <location>
        <begin position="256"/>
        <end position="276"/>
    </location>
</feature>
<feature type="compositionally biased region" description="Low complexity" evidence="6">
    <location>
        <begin position="501"/>
        <end position="522"/>
    </location>
</feature>
<dbReference type="KEGG" id="nss:113411834"/>
<keyword evidence="7" id="KW-1185">Reference proteome</keyword>
<dbReference type="CTD" id="57509"/>
<keyword evidence="3 5" id="KW-0175">Coiled coil</keyword>
<accession>A0A6J1U4W3</accession>
<feature type="compositionally biased region" description="Low complexity" evidence="6">
    <location>
        <begin position="1260"/>
        <end position="1275"/>
    </location>
</feature>
<sequence length="1275" mass="141577">MNVEKVEEKVLQSPLIIRDENGNRCVSNTIGSLNGGTVSHPHQGVENEGCKIFKDTAGLKTISSSPRIEEQDLQKVASDYICMGTSDLKATQYSFSNEQFYMDAMNQTFLESESCGKESLAKEQNCSTGKSMPCCQTDLMNLVPLASKERSTIEIQHALGSAQMEQKDANTNESLITIINLEDTMSKCYEVAGISVSSQKLGETFICDYHAGSPNLEVFINSNAADIYLEKGVQSISLSMAEDEVTNYIDLVSQNSEQPEKQGQQEAGSYSKQLSEPEQFDMWKDKHKKYMHSTPEQDENKSLARPSIDYDIHDICHLATESFDEHSKLEFCEDEVHMTKIQNLFKENEALLKGPSEIYEHIQNDTQKPERVALSEHNCQATFIVYNSPANDHTLTCPPTVGSKNATFAVISMPDDPGDGSKPGKNTPLVKDHFRSPSLKNNPEQIVVKSTKRSPLTATITKARKAEIVSFPKPNFKNIKPKVVSRPVPQCKDSAALKITPRSPQLSTASSSSLSSSPKQPSFLFAALRKKKDLDKGTKPETPMNKTHKQHFNKQLPSQGVHAPTYSENVSQKIPKPVLKQTVDQVERAKHLSSSCFPMALKSSQNYGGSPGEGMDNAETLIQPWAVSSCQRAQENKHSNDCSGIPSKTSTQEVINNGHGLVQICSVSLSKTDTAQGQGFPKGSPVPPSKIAFPSRRGSESKNTHATKLSSPQRHILSSNSGVGTPRGRLTTVKALSRSSASSGLSSKVPIRGPGHQRTSSISSVSSTQSDQSTFSNDSTSATIIKNGECTPKSACQNGTARSISLKPVSRPRVLSLKNTPKGAKGKLALVNQCVPKPAGPILPGKRTNDLRGSQRLGPSAQNGSRLLLSVFSSVGQGKQKSPKNSSLQTRTSKEVQAETKTQELTQYKRKCENQSGIIQQLKKCLANSNRKLEALALVIQHFQSEREEVLSQRKELSLELLNLRGDLVTTTAACEKLEKDRTELQAAYEGFVQKLNQQHQSDVLELEERLKQFYTAECEKLQSICIEEAEKYKAQLQVQVDNLNITHENFKLELETSHAEKIEELKKEYESSCSELKATHELERKSLEESFHEKQEELEKKIAELQSENDCLNEKLKLEEQKRIAKEKAHSKNPQIMYLEQELESLKAVLEIKNEKLHQQDNKLLKVEKLVESNTALVEKMRKVQQENEELKARMDKHMELSRQLSTEQAVLQESLEKESKVNKRLSMENEELLWKLHNGDLCSPRKLSPGTPPMAFQSPRNSSSFSSPTVSPR</sequence>
<protein>
    <submittedName>
        <fullName evidence="8">Microtubule-associated tumor suppressor 1 isoform X1</fullName>
    </submittedName>
</protein>
<evidence type="ECO:0000313" key="7">
    <source>
        <dbReference type="Proteomes" id="UP000504612"/>
    </source>
</evidence>
<dbReference type="InterPro" id="IPR051293">
    <property type="entry name" value="MTUS1/CCDC69"/>
</dbReference>
<evidence type="ECO:0000256" key="2">
    <source>
        <dbReference type="ARBA" id="ARBA00007585"/>
    </source>
</evidence>
<evidence type="ECO:0000256" key="4">
    <source>
        <dbReference type="ARBA" id="ARBA00023242"/>
    </source>
</evidence>
<feature type="region of interest" description="Disordered" evidence="6">
    <location>
        <begin position="494"/>
        <end position="553"/>
    </location>
</feature>
<evidence type="ECO:0000256" key="6">
    <source>
        <dbReference type="SAM" id="MobiDB-lite"/>
    </source>
</evidence>
<keyword evidence="4" id="KW-0539">Nucleus</keyword>
<feature type="compositionally biased region" description="Polar residues" evidence="6">
    <location>
        <begin position="704"/>
        <end position="723"/>
    </location>
</feature>
<dbReference type="Proteomes" id="UP000504612">
    <property type="component" value="Unplaced"/>
</dbReference>
<feature type="region of interest" description="Disordered" evidence="6">
    <location>
        <begin position="836"/>
        <end position="862"/>
    </location>
</feature>
<feature type="region of interest" description="Disordered" evidence="6">
    <location>
        <begin position="875"/>
        <end position="899"/>
    </location>
</feature>
<feature type="compositionally biased region" description="Polar residues" evidence="6">
    <location>
        <begin position="875"/>
        <end position="891"/>
    </location>
</feature>
<dbReference type="GO" id="GO:0005634">
    <property type="term" value="C:nucleus"/>
    <property type="evidence" value="ECO:0007669"/>
    <property type="project" value="UniProtKB-SubCell"/>
</dbReference>
<dbReference type="GO" id="GO:0010758">
    <property type="term" value="P:regulation of macrophage chemotaxis"/>
    <property type="evidence" value="ECO:0007669"/>
    <property type="project" value="TreeGrafter"/>
</dbReference>
<name>A0A6J1U4W3_9SAUR</name>
<comment type="subcellular location">
    <subcellularLocation>
        <location evidence="1">Nucleus</location>
    </subcellularLocation>
</comment>
<dbReference type="RefSeq" id="XP_026522889.1">
    <property type="nucleotide sequence ID" value="XM_026667104.1"/>
</dbReference>
<proteinExistence type="inferred from homology"/>
<evidence type="ECO:0000313" key="8">
    <source>
        <dbReference type="RefSeq" id="XP_026522889.1"/>
    </source>
</evidence>
<dbReference type="PANTHER" id="PTHR24200:SF7">
    <property type="entry name" value="MICROTUBULE-ASSOCIATED TUMOR SUPPRESSOR 1"/>
    <property type="match status" value="1"/>
</dbReference>